<proteinExistence type="predicted"/>
<organism evidence="1 2">
    <name type="scientific">Mya arenaria</name>
    <name type="common">Soft-shell clam</name>
    <dbReference type="NCBI Taxonomy" id="6604"/>
    <lineage>
        <taxon>Eukaryota</taxon>
        <taxon>Metazoa</taxon>
        <taxon>Spiralia</taxon>
        <taxon>Lophotrochozoa</taxon>
        <taxon>Mollusca</taxon>
        <taxon>Bivalvia</taxon>
        <taxon>Autobranchia</taxon>
        <taxon>Heteroconchia</taxon>
        <taxon>Euheterodonta</taxon>
        <taxon>Imparidentia</taxon>
        <taxon>Neoheterodontei</taxon>
        <taxon>Myida</taxon>
        <taxon>Myoidea</taxon>
        <taxon>Myidae</taxon>
        <taxon>Mya</taxon>
    </lineage>
</organism>
<dbReference type="Proteomes" id="UP001164746">
    <property type="component" value="Chromosome 14"/>
</dbReference>
<dbReference type="EMBL" id="CP111025">
    <property type="protein sequence ID" value="WAR25507.1"/>
    <property type="molecule type" value="Genomic_DNA"/>
</dbReference>
<accession>A0ABY7FTM0</accession>
<evidence type="ECO:0000313" key="2">
    <source>
        <dbReference type="Proteomes" id="UP001164746"/>
    </source>
</evidence>
<gene>
    <name evidence="1" type="ORF">MAR_011211</name>
</gene>
<reference evidence="1" key="1">
    <citation type="submission" date="2022-11" db="EMBL/GenBank/DDBJ databases">
        <title>Centuries of genome instability and evolution in soft-shell clam transmissible cancer (bioRxiv).</title>
        <authorList>
            <person name="Hart S.F.M."/>
            <person name="Yonemitsu M.A."/>
            <person name="Giersch R.M."/>
            <person name="Beal B.F."/>
            <person name="Arriagada G."/>
            <person name="Davis B.W."/>
            <person name="Ostrander E.A."/>
            <person name="Goff S.P."/>
            <person name="Metzger M.J."/>
        </authorList>
    </citation>
    <scope>NUCLEOTIDE SEQUENCE</scope>
    <source>
        <strain evidence="1">MELC-2E11</strain>
        <tissue evidence="1">Siphon/mantle</tissue>
    </source>
</reference>
<sequence>MNQGNQSEVNETVLSENKKDETCRYTCLENSDTTKDITPVSVYMTGTQGLFCNNKAKQV</sequence>
<protein>
    <submittedName>
        <fullName evidence="1">Uncharacterized protein</fullName>
    </submittedName>
</protein>
<name>A0ABY7FTM0_MYAAR</name>
<evidence type="ECO:0000313" key="1">
    <source>
        <dbReference type="EMBL" id="WAR25507.1"/>
    </source>
</evidence>
<keyword evidence="2" id="KW-1185">Reference proteome</keyword>